<keyword evidence="8" id="KW-1185">Reference proteome</keyword>
<keyword evidence="5 7" id="KW-0067">ATP-binding</keyword>
<evidence type="ECO:0000256" key="1">
    <source>
        <dbReference type="ARBA" id="ARBA00005417"/>
    </source>
</evidence>
<gene>
    <name evidence="7" type="ORF">MIZ03_1862</name>
</gene>
<keyword evidence="2" id="KW-0813">Transport</keyword>
<keyword evidence="3" id="KW-1003">Cell membrane</keyword>
<dbReference type="Proteomes" id="UP000824366">
    <property type="component" value="Chromosome"/>
</dbReference>
<evidence type="ECO:0000313" key="7">
    <source>
        <dbReference type="EMBL" id="BCO26975.1"/>
    </source>
</evidence>
<comment type="similarity">
    <text evidence="1">Belongs to the ABC transporter superfamily.</text>
</comment>
<sequence>MKPAVMMDRHADALITRVSLVSPAEPMFALHAASVHFGQPMRAVRALTEVTLSIHPGERVALVGANGCGKSTLLRLLHGLLAPTAGQVRSVPNHCQAMLFQKPHLMRLSVQSNIALGLWLRGMPWGVSRVKALEALARVGLSALALRSARKLSGGQQQRVAMARAWALQPQVLLLDEPTASLDPHAKREVEALIEEFAQSQGGGRGMTLIFASHNLGQVKRLASRVIYLEQGRVLADLPVHDFFSGPLLQQQYPAAHLFVKGEMV</sequence>
<keyword evidence="4" id="KW-0547">Nucleotide-binding</keyword>
<evidence type="ECO:0000259" key="6">
    <source>
        <dbReference type="PROSITE" id="PS50893"/>
    </source>
</evidence>
<dbReference type="InterPro" id="IPR027417">
    <property type="entry name" value="P-loop_NTPase"/>
</dbReference>
<keyword evidence="3" id="KW-0472">Membrane</keyword>
<reference evidence="7 8" key="1">
    <citation type="journal article" date="2021" name="Microbiol. Spectr.">
        <title>A Single Bacterium Capable of Oxidation and Reduction of Iron at Circumneutral pH.</title>
        <authorList>
            <person name="Kato S."/>
            <person name="Ohkuma M."/>
        </authorList>
    </citation>
    <scope>NUCLEOTIDE SEQUENCE [LARGE SCALE GENOMIC DNA]</scope>
    <source>
        <strain evidence="7 8">MIZ03</strain>
    </source>
</reference>
<dbReference type="Pfam" id="PF00005">
    <property type="entry name" value="ABC_tran"/>
    <property type="match status" value="1"/>
</dbReference>
<name>A0ABN6D4Q7_9BURK</name>
<evidence type="ECO:0000256" key="3">
    <source>
        <dbReference type="ARBA" id="ARBA00022475"/>
    </source>
</evidence>
<feature type="domain" description="ABC transporter" evidence="6">
    <location>
        <begin position="30"/>
        <end position="256"/>
    </location>
</feature>
<dbReference type="InterPro" id="IPR017871">
    <property type="entry name" value="ABC_transporter-like_CS"/>
</dbReference>
<evidence type="ECO:0000256" key="4">
    <source>
        <dbReference type="ARBA" id="ARBA00022741"/>
    </source>
</evidence>
<dbReference type="Gene3D" id="3.40.50.300">
    <property type="entry name" value="P-loop containing nucleotide triphosphate hydrolases"/>
    <property type="match status" value="1"/>
</dbReference>
<dbReference type="GO" id="GO:0005524">
    <property type="term" value="F:ATP binding"/>
    <property type="evidence" value="ECO:0007669"/>
    <property type="project" value="UniProtKB-KW"/>
</dbReference>
<accession>A0ABN6D4Q7</accession>
<evidence type="ECO:0000256" key="2">
    <source>
        <dbReference type="ARBA" id="ARBA00022448"/>
    </source>
</evidence>
<dbReference type="PANTHER" id="PTHR42788:SF13">
    <property type="entry name" value="ALIPHATIC SULFONATES IMPORT ATP-BINDING PROTEIN SSUB"/>
    <property type="match status" value="1"/>
</dbReference>
<dbReference type="InterPro" id="IPR003593">
    <property type="entry name" value="AAA+_ATPase"/>
</dbReference>
<dbReference type="PANTHER" id="PTHR42788">
    <property type="entry name" value="TAURINE IMPORT ATP-BINDING PROTEIN-RELATED"/>
    <property type="match status" value="1"/>
</dbReference>
<dbReference type="InterPro" id="IPR050166">
    <property type="entry name" value="ABC_transporter_ATP-bind"/>
</dbReference>
<protein>
    <submittedName>
        <fullName evidence="7">Glutamine transport ATP-binding protein GlnQ</fullName>
    </submittedName>
</protein>
<dbReference type="EMBL" id="AP024238">
    <property type="protein sequence ID" value="BCO26975.1"/>
    <property type="molecule type" value="Genomic_DNA"/>
</dbReference>
<proteinExistence type="inferred from homology"/>
<dbReference type="SMART" id="SM00382">
    <property type="entry name" value="AAA"/>
    <property type="match status" value="1"/>
</dbReference>
<dbReference type="PROSITE" id="PS00211">
    <property type="entry name" value="ABC_TRANSPORTER_1"/>
    <property type="match status" value="1"/>
</dbReference>
<evidence type="ECO:0000256" key="5">
    <source>
        <dbReference type="ARBA" id="ARBA00022840"/>
    </source>
</evidence>
<dbReference type="PROSITE" id="PS50893">
    <property type="entry name" value="ABC_TRANSPORTER_2"/>
    <property type="match status" value="1"/>
</dbReference>
<dbReference type="SUPFAM" id="SSF52540">
    <property type="entry name" value="P-loop containing nucleoside triphosphate hydrolases"/>
    <property type="match status" value="1"/>
</dbReference>
<evidence type="ECO:0000313" key="8">
    <source>
        <dbReference type="Proteomes" id="UP000824366"/>
    </source>
</evidence>
<dbReference type="InterPro" id="IPR003439">
    <property type="entry name" value="ABC_transporter-like_ATP-bd"/>
</dbReference>
<organism evidence="7 8">
    <name type="scientific">Rhodoferax lithotrophicus</name>
    <dbReference type="NCBI Taxonomy" id="2798804"/>
    <lineage>
        <taxon>Bacteria</taxon>
        <taxon>Pseudomonadati</taxon>
        <taxon>Pseudomonadota</taxon>
        <taxon>Betaproteobacteria</taxon>
        <taxon>Burkholderiales</taxon>
        <taxon>Comamonadaceae</taxon>
        <taxon>Rhodoferax</taxon>
    </lineage>
</organism>